<dbReference type="EMBL" id="JACSNX010000002">
    <property type="protein sequence ID" value="MBM6850309.1"/>
    <property type="molecule type" value="Genomic_DNA"/>
</dbReference>
<evidence type="ECO:0000256" key="1">
    <source>
        <dbReference type="ARBA" id="ARBA00022490"/>
    </source>
</evidence>
<dbReference type="PROSITE" id="PS51689">
    <property type="entry name" value="SAM_RNA_A_N6_MT"/>
    <property type="match status" value="1"/>
</dbReference>
<feature type="binding site" evidence="7 8">
    <location>
        <position position="54"/>
    </location>
    <ligand>
        <name>S-adenosyl-L-methionine</name>
        <dbReference type="ChEBI" id="CHEBI:59789"/>
    </ligand>
</feature>
<dbReference type="PROSITE" id="PS01131">
    <property type="entry name" value="RRNA_A_DIMETH"/>
    <property type="match status" value="1"/>
</dbReference>
<gene>
    <name evidence="7 10" type="primary">rsmA</name>
    <name evidence="7" type="synonym">ksgA</name>
    <name evidence="10" type="ORF">H9X91_02500</name>
</gene>
<feature type="binding site" evidence="7 8">
    <location>
        <position position="27"/>
    </location>
    <ligand>
        <name>S-adenosyl-L-methionine</name>
        <dbReference type="ChEBI" id="CHEBI:59789"/>
    </ligand>
</feature>
<dbReference type="PANTHER" id="PTHR11727:SF7">
    <property type="entry name" value="DIMETHYLADENOSINE TRANSFERASE-RELATED"/>
    <property type="match status" value="1"/>
</dbReference>
<dbReference type="InterPro" id="IPR029063">
    <property type="entry name" value="SAM-dependent_MTases_sf"/>
</dbReference>
<evidence type="ECO:0000256" key="2">
    <source>
        <dbReference type="ARBA" id="ARBA00022552"/>
    </source>
</evidence>
<dbReference type="InterPro" id="IPR023165">
    <property type="entry name" value="rRNA_Ade_diMease-like_C"/>
</dbReference>
<dbReference type="InterPro" id="IPR001737">
    <property type="entry name" value="KsgA/Erm"/>
</dbReference>
<evidence type="ECO:0000259" key="9">
    <source>
        <dbReference type="SMART" id="SM00650"/>
    </source>
</evidence>
<keyword evidence="11" id="KW-1185">Reference proteome</keyword>
<feature type="binding site" evidence="7 8">
    <location>
        <position position="75"/>
    </location>
    <ligand>
        <name>S-adenosyl-L-methionine</name>
        <dbReference type="ChEBI" id="CHEBI:59789"/>
    </ligand>
</feature>
<evidence type="ECO:0000256" key="6">
    <source>
        <dbReference type="ARBA" id="ARBA00022884"/>
    </source>
</evidence>
<accession>A0ABS2FRW8</accession>
<feature type="binding site" evidence="7 8">
    <location>
        <position position="100"/>
    </location>
    <ligand>
        <name>S-adenosyl-L-methionine</name>
        <dbReference type="ChEBI" id="CHEBI:59789"/>
    </ligand>
</feature>
<dbReference type="Gene3D" id="1.10.8.100">
    <property type="entry name" value="Ribosomal RNA adenine dimethylase-like, domain 2"/>
    <property type="match status" value="1"/>
</dbReference>
<reference evidence="10 11" key="1">
    <citation type="journal article" date="2021" name="Sci. Rep.">
        <title>The distribution of antibiotic resistance genes in chicken gut microbiota commensals.</title>
        <authorList>
            <person name="Juricova H."/>
            <person name="Matiasovicova J."/>
            <person name="Kubasova T."/>
            <person name="Cejkova D."/>
            <person name="Rychlik I."/>
        </authorList>
    </citation>
    <scope>NUCLEOTIDE SEQUENCE [LARGE SCALE GENOMIC DNA]</scope>
    <source>
        <strain evidence="10 11">An411</strain>
    </source>
</reference>
<evidence type="ECO:0000256" key="4">
    <source>
        <dbReference type="ARBA" id="ARBA00022679"/>
    </source>
</evidence>
<evidence type="ECO:0000256" key="5">
    <source>
        <dbReference type="ARBA" id="ARBA00022691"/>
    </source>
</evidence>
<keyword evidence="2 7" id="KW-0698">rRNA processing</keyword>
<comment type="similarity">
    <text evidence="7">Belongs to the class I-like SAM-binding methyltransferase superfamily. rRNA adenine N(6)-methyltransferase family. RsmA subfamily.</text>
</comment>
<evidence type="ECO:0000256" key="7">
    <source>
        <dbReference type="HAMAP-Rule" id="MF_00607"/>
    </source>
</evidence>
<comment type="subcellular location">
    <subcellularLocation>
        <location evidence="7">Cytoplasm</location>
    </subcellularLocation>
</comment>
<dbReference type="EC" id="2.1.1.182" evidence="7"/>
<dbReference type="SUPFAM" id="SSF53335">
    <property type="entry name" value="S-adenosyl-L-methionine-dependent methyltransferases"/>
    <property type="match status" value="1"/>
</dbReference>
<comment type="function">
    <text evidence="7">Specifically dimethylates two adjacent adenosines (A1518 and A1519) in the loop of a conserved hairpin near the 3'-end of 16S rRNA in the 30S particle. May play a critical role in biogenesis of 30S subunits.</text>
</comment>
<dbReference type="HAMAP" id="MF_00607">
    <property type="entry name" value="16SrRNA_methyltr_A"/>
    <property type="match status" value="1"/>
</dbReference>
<dbReference type="InterPro" id="IPR020596">
    <property type="entry name" value="rRNA_Ade_Mease_Trfase_CS"/>
</dbReference>
<evidence type="ECO:0000256" key="3">
    <source>
        <dbReference type="ARBA" id="ARBA00022603"/>
    </source>
</evidence>
<dbReference type="CDD" id="cd02440">
    <property type="entry name" value="AdoMet_MTases"/>
    <property type="match status" value="1"/>
</dbReference>
<comment type="caution">
    <text evidence="10">The sequence shown here is derived from an EMBL/GenBank/DDBJ whole genome shotgun (WGS) entry which is preliminary data.</text>
</comment>
<dbReference type="RefSeq" id="WP_204802185.1">
    <property type="nucleotide sequence ID" value="NZ_JACSNX010000002.1"/>
</dbReference>
<keyword evidence="3 7" id="KW-0489">Methyltransferase</keyword>
<protein>
    <recommendedName>
        <fullName evidence="7">Ribosomal RNA small subunit methyltransferase A</fullName>
        <ecNumber evidence="7">2.1.1.182</ecNumber>
    </recommendedName>
    <alternativeName>
        <fullName evidence="7">16S rRNA (adenine(1518)-N(6)/adenine(1519)-N(6))-dimethyltransferase</fullName>
    </alternativeName>
    <alternativeName>
        <fullName evidence="7">16S rRNA dimethyladenosine transferase</fullName>
    </alternativeName>
    <alternativeName>
        <fullName evidence="7">16S rRNA dimethylase</fullName>
    </alternativeName>
    <alternativeName>
        <fullName evidence="7">S-adenosylmethionine-6-N', N'-adenosyl(rRNA) dimethyltransferase</fullName>
    </alternativeName>
</protein>
<feature type="binding site" evidence="7 8">
    <location>
        <position position="124"/>
    </location>
    <ligand>
        <name>S-adenosyl-L-methionine</name>
        <dbReference type="ChEBI" id="CHEBI:59789"/>
    </ligand>
</feature>
<evidence type="ECO:0000313" key="10">
    <source>
        <dbReference type="EMBL" id="MBM6850309.1"/>
    </source>
</evidence>
<name>A0ABS2FRW8_9FIRM</name>
<feature type="binding site" evidence="7 8">
    <location>
        <position position="29"/>
    </location>
    <ligand>
        <name>S-adenosyl-L-methionine</name>
        <dbReference type="ChEBI" id="CHEBI:59789"/>
    </ligand>
</feature>
<evidence type="ECO:0000256" key="8">
    <source>
        <dbReference type="PROSITE-ProRule" id="PRU01026"/>
    </source>
</evidence>
<sequence length="292" mass="31564">MNLCDYTTIRDLLARHGFHFSKSMGQNFLIDPEVPRRIAEASGADETCGVLEIGPGIGPLTAELAQRAGKVVAVELDRALLPVLAETMTPYPNVEIVPGDVLKLDLKALTAEKFPGLTPMVCANLPYNVTSPILEKLVETPCFPSFTVMIQREVARRLCAPQGSAEGGSFSLFLQYHMEPELLFDVPPEKFLPAPKVTSSVIRCVRRDRPAVEVEDEAFFFKVVRGGFLLRRKTLANSLAAALPGVSKEAVQQAIAGVGLPAAVRGEQLTLEDFAALAAALARTQAERGPLL</sequence>
<dbReference type="InterPro" id="IPR020598">
    <property type="entry name" value="rRNA_Ade_methylase_Trfase_N"/>
</dbReference>
<evidence type="ECO:0000313" key="11">
    <source>
        <dbReference type="Proteomes" id="UP000719500"/>
    </source>
</evidence>
<keyword evidence="6 7" id="KW-0694">RNA-binding</keyword>
<dbReference type="Pfam" id="PF00398">
    <property type="entry name" value="RrnaAD"/>
    <property type="match status" value="1"/>
</dbReference>
<dbReference type="InterPro" id="IPR011530">
    <property type="entry name" value="rRNA_adenine_dimethylase"/>
</dbReference>
<dbReference type="SMART" id="SM00650">
    <property type="entry name" value="rADc"/>
    <property type="match status" value="1"/>
</dbReference>
<feature type="domain" description="Ribosomal RNA adenine methylase transferase N-terminal" evidence="9">
    <location>
        <begin position="34"/>
        <end position="208"/>
    </location>
</feature>
<keyword evidence="4 7" id="KW-0808">Transferase</keyword>
<dbReference type="Proteomes" id="UP000719500">
    <property type="component" value="Unassembled WGS sequence"/>
</dbReference>
<dbReference type="PANTHER" id="PTHR11727">
    <property type="entry name" value="DIMETHYLADENOSINE TRANSFERASE"/>
    <property type="match status" value="1"/>
</dbReference>
<keyword evidence="1 7" id="KW-0963">Cytoplasm</keyword>
<dbReference type="Gene3D" id="3.40.50.150">
    <property type="entry name" value="Vaccinia Virus protein VP39"/>
    <property type="match status" value="1"/>
</dbReference>
<organism evidence="10 11">
    <name type="scientific">Oscillibacter valericigenes</name>
    <dbReference type="NCBI Taxonomy" id="351091"/>
    <lineage>
        <taxon>Bacteria</taxon>
        <taxon>Bacillati</taxon>
        <taxon>Bacillota</taxon>
        <taxon>Clostridia</taxon>
        <taxon>Eubacteriales</taxon>
        <taxon>Oscillospiraceae</taxon>
        <taxon>Oscillibacter</taxon>
    </lineage>
</organism>
<proteinExistence type="inferred from homology"/>
<dbReference type="GO" id="GO:0052908">
    <property type="term" value="F:16S rRNA (adenine(1518)-N(6)/adenine(1519)-N(6))-dimethyltransferase activity"/>
    <property type="evidence" value="ECO:0007669"/>
    <property type="project" value="UniProtKB-EC"/>
</dbReference>
<comment type="catalytic activity">
    <reaction evidence="7">
        <text>adenosine(1518)/adenosine(1519) in 16S rRNA + 4 S-adenosyl-L-methionine = N(6)-dimethyladenosine(1518)/N(6)-dimethyladenosine(1519) in 16S rRNA + 4 S-adenosyl-L-homocysteine + 4 H(+)</text>
        <dbReference type="Rhea" id="RHEA:19609"/>
        <dbReference type="Rhea" id="RHEA-COMP:10232"/>
        <dbReference type="Rhea" id="RHEA-COMP:10233"/>
        <dbReference type="ChEBI" id="CHEBI:15378"/>
        <dbReference type="ChEBI" id="CHEBI:57856"/>
        <dbReference type="ChEBI" id="CHEBI:59789"/>
        <dbReference type="ChEBI" id="CHEBI:74411"/>
        <dbReference type="ChEBI" id="CHEBI:74493"/>
        <dbReference type="EC" id="2.1.1.182"/>
    </reaction>
</comment>
<keyword evidence="5 7" id="KW-0949">S-adenosyl-L-methionine</keyword>
<dbReference type="NCBIfam" id="TIGR00755">
    <property type="entry name" value="ksgA"/>
    <property type="match status" value="1"/>
</dbReference>